<feature type="region of interest" description="Disordered" evidence="2">
    <location>
        <begin position="168"/>
        <end position="250"/>
    </location>
</feature>
<feature type="region of interest" description="Disordered" evidence="2">
    <location>
        <begin position="1"/>
        <end position="25"/>
    </location>
</feature>
<dbReference type="InterPro" id="IPR008936">
    <property type="entry name" value="Rho_GTPase_activation_prot"/>
</dbReference>
<dbReference type="STRING" id="933852.A0A0C3BCK3"/>
<dbReference type="PANTHER" id="PTHR23176:SF134">
    <property type="entry name" value="RHO-TYPE GTPASE-ACTIVATING PROTEIN"/>
    <property type="match status" value="1"/>
</dbReference>
<evidence type="ECO:0000313" key="5">
    <source>
        <dbReference type="Proteomes" id="UP000054097"/>
    </source>
</evidence>
<gene>
    <name evidence="4" type="ORF">M408DRAFT_128687</name>
</gene>
<sequence>MASTTSKTSMDSGPSSHQSTKSQDINVGPLPAYDLFLRALGESYLDFFTERIEEQYRDAMTRLLQRQRNVDSKFEERLPERDWTLRRAWRDLCDGLDRESEVRGAFINSLRTDVVNPLQELKETHERSRKRIKEDIKISLTQYIEYAENVLPRLRRTYLKRCQEVDEWRSAGEPKPQLTSPTISNPMSPKAGMSLPPTSTNTGPPITGAGNGGGPTLPRGRQSSIGIPNRRDRSPGSNTTSFSDLAHQGKRQLNNLRTLIETKGVGRESNAKAEAALRVVRAKREADEADKEYRKGVHAMETLRLRRAKTLEAGYTSLETLVSESAELMLSVVQRYGDNLTSVLFRSSVYHVLTLNSATNATNTQLSNTLVDIVHDINPAQDLQHLRQLTSFTLAQSIPKKILYYNYQVGECKDMLFGVSLVDYASSRGLKDGEVPKIVSLCIADVEARGLKNEGIYRVPGKHTTVMELSLQAERDEVNFRFDHSREEVSSVAALLKFYLRELPEPVFKVTMAERAQYTEGRERYLANNLAMVRSKIRRLPSIHQATLRAMLEHLAKITANQKHNKMDAKNLAVVFGPVLLGEDTPMAGLDLLTMPKDTLMEDLINSVRMIYDHQGPEEQRASSPPLPSPPEDTYMAGALNSRANTSLYGSSHTVIKTLPPQSTSPPNATSTTSELAPRLPPRPPRQARRATISTGSAPEGNAQNATTPSSSRPSEDGRANNSSRTQAGTNGSSKTPKLELKTSSANASAASSPVREGDNRPATASSYSAPSSKNPSNLALIPPRAAGSSAGDSATSLATTLGKGEAMVKRPSYSDSLLREPAVLMSQTYDNEVPDAVEEVDYPGSPDTTALSFRTAVNTPEGEEPPFPMAAF</sequence>
<proteinExistence type="predicted"/>
<keyword evidence="5" id="KW-1185">Reference proteome</keyword>
<feature type="region of interest" description="Disordered" evidence="2">
    <location>
        <begin position="615"/>
        <end position="637"/>
    </location>
</feature>
<dbReference type="Gene3D" id="1.10.555.10">
    <property type="entry name" value="Rho GTPase activation protein"/>
    <property type="match status" value="1"/>
</dbReference>
<feature type="compositionally biased region" description="Polar residues" evidence="2">
    <location>
        <begin position="720"/>
        <end position="736"/>
    </location>
</feature>
<dbReference type="Proteomes" id="UP000054097">
    <property type="component" value="Unassembled WGS sequence"/>
</dbReference>
<accession>A0A0C3BCK3</accession>
<dbReference type="PANTHER" id="PTHR23176">
    <property type="entry name" value="RHO/RAC/CDC GTPASE-ACTIVATING PROTEIN"/>
    <property type="match status" value="1"/>
</dbReference>
<feature type="compositionally biased region" description="Low complexity" evidence="2">
    <location>
        <begin position="744"/>
        <end position="753"/>
    </location>
</feature>
<evidence type="ECO:0000259" key="3">
    <source>
        <dbReference type="PROSITE" id="PS50238"/>
    </source>
</evidence>
<feature type="domain" description="Rho-GAP" evidence="3">
    <location>
        <begin position="419"/>
        <end position="612"/>
    </location>
</feature>
<name>A0A0C3BCK3_SERVB</name>
<dbReference type="Gene3D" id="1.20.1270.60">
    <property type="entry name" value="Arfaptin homology (AH) domain/BAR domain"/>
    <property type="match status" value="1"/>
</dbReference>
<feature type="compositionally biased region" description="Polar residues" evidence="2">
    <location>
        <begin position="177"/>
        <end position="187"/>
    </location>
</feature>
<evidence type="ECO:0000256" key="2">
    <source>
        <dbReference type="SAM" id="MobiDB-lite"/>
    </source>
</evidence>
<dbReference type="GO" id="GO:0007165">
    <property type="term" value="P:signal transduction"/>
    <property type="evidence" value="ECO:0007669"/>
    <property type="project" value="InterPro"/>
</dbReference>
<dbReference type="OrthoDB" id="79452at2759"/>
<dbReference type="InterPro" id="IPR050729">
    <property type="entry name" value="Rho-GAP"/>
</dbReference>
<evidence type="ECO:0000313" key="4">
    <source>
        <dbReference type="EMBL" id="KIM29131.1"/>
    </source>
</evidence>
<reference evidence="4 5" key="1">
    <citation type="submission" date="2014-04" db="EMBL/GenBank/DDBJ databases">
        <authorList>
            <consortium name="DOE Joint Genome Institute"/>
            <person name="Kuo A."/>
            <person name="Zuccaro A."/>
            <person name="Kohler A."/>
            <person name="Nagy L.G."/>
            <person name="Floudas D."/>
            <person name="Copeland A."/>
            <person name="Barry K.W."/>
            <person name="Cichocki N."/>
            <person name="Veneault-Fourrey C."/>
            <person name="LaButti K."/>
            <person name="Lindquist E.A."/>
            <person name="Lipzen A."/>
            <person name="Lundell T."/>
            <person name="Morin E."/>
            <person name="Murat C."/>
            <person name="Sun H."/>
            <person name="Tunlid A."/>
            <person name="Henrissat B."/>
            <person name="Grigoriev I.V."/>
            <person name="Hibbett D.S."/>
            <person name="Martin F."/>
            <person name="Nordberg H.P."/>
            <person name="Cantor M.N."/>
            <person name="Hua S.X."/>
        </authorList>
    </citation>
    <scope>NUCLEOTIDE SEQUENCE [LARGE SCALE GENOMIC DNA]</scope>
    <source>
        <strain evidence="4 5">MAFF 305830</strain>
    </source>
</reference>
<dbReference type="HOGENOM" id="CLU_008682_1_1_1"/>
<dbReference type="GO" id="GO:0005096">
    <property type="term" value="F:GTPase activator activity"/>
    <property type="evidence" value="ECO:0007669"/>
    <property type="project" value="UniProtKB-KW"/>
</dbReference>
<dbReference type="AlphaFoldDB" id="A0A0C3BCK3"/>
<dbReference type="GO" id="GO:0005737">
    <property type="term" value="C:cytoplasm"/>
    <property type="evidence" value="ECO:0007669"/>
    <property type="project" value="TreeGrafter"/>
</dbReference>
<feature type="compositionally biased region" description="Low complexity" evidence="2">
    <location>
        <begin position="786"/>
        <end position="797"/>
    </location>
</feature>
<dbReference type="SUPFAM" id="SSF48350">
    <property type="entry name" value="GTPase activation domain, GAP"/>
    <property type="match status" value="1"/>
</dbReference>
<dbReference type="EMBL" id="KN824290">
    <property type="protein sequence ID" value="KIM29131.1"/>
    <property type="molecule type" value="Genomic_DNA"/>
</dbReference>
<protein>
    <recommendedName>
        <fullName evidence="3">Rho-GAP domain-containing protein</fullName>
    </recommendedName>
</protein>
<dbReference type="Pfam" id="PF00620">
    <property type="entry name" value="RhoGAP"/>
    <property type="match status" value="1"/>
</dbReference>
<dbReference type="SMART" id="SM00324">
    <property type="entry name" value="RhoGAP"/>
    <property type="match status" value="1"/>
</dbReference>
<feature type="compositionally biased region" description="Low complexity" evidence="2">
    <location>
        <begin position="762"/>
        <end position="777"/>
    </location>
</feature>
<evidence type="ECO:0000256" key="1">
    <source>
        <dbReference type="ARBA" id="ARBA00022468"/>
    </source>
</evidence>
<organism evidence="4 5">
    <name type="scientific">Serendipita vermifera MAFF 305830</name>
    <dbReference type="NCBI Taxonomy" id="933852"/>
    <lineage>
        <taxon>Eukaryota</taxon>
        <taxon>Fungi</taxon>
        <taxon>Dikarya</taxon>
        <taxon>Basidiomycota</taxon>
        <taxon>Agaricomycotina</taxon>
        <taxon>Agaricomycetes</taxon>
        <taxon>Sebacinales</taxon>
        <taxon>Serendipitaceae</taxon>
        <taxon>Serendipita</taxon>
    </lineage>
</organism>
<keyword evidence="1" id="KW-0343">GTPase activation</keyword>
<reference evidence="5" key="2">
    <citation type="submission" date="2015-01" db="EMBL/GenBank/DDBJ databases">
        <title>Evolutionary Origins and Diversification of the Mycorrhizal Mutualists.</title>
        <authorList>
            <consortium name="DOE Joint Genome Institute"/>
            <consortium name="Mycorrhizal Genomics Consortium"/>
            <person name="Kohler A."/>
            <person name="Kuo A."/>
            <person name="Nagy L.G."/>
            <person name="Floudas D."/>
            <person name="Copeland A."/>
            <person name="Barry K.W."/>
            <person name="Cichocki N."/>
            <person name="Veneault-Fourrey C."/>
            <person name="LaButti K."/>
            <person name="Lindquist E.A."/>
            <person name="Lipzen A."/>
            <person name="Lundell T."/>
            <person name="Morin E."/>
            <person name="Murat C."/>
            <person name="Riley R."/>
            <person name="Ohm R."/>
            <person name="Sun H."/>
            <person name="Tunlid A."/>
            <person name="Henrissat B."/>
            <person name="Grigoriev I.V."/>
            <person name="Hibbett D.S."/>
            <person name="Martin F."/>
        </authorList>
    </citation>
    <scope>NUCLEOTIDE SEQUENCE [LARGE SCALE GENOMIC DNA]</scope>
    <source>
        <strain evidence="5">MAFF 305830</strain>
    </source>
</reference>
<dbReference type="InterPro" id="IPR000198">
    <property type="entry name" value="RhoGAP_dom"/>
</dbReference>
<dbReference type="InterPro" id="IPR027267">
    <property type="entry name" value="AH/BAR_dom_sf"/>
</dbReference>
<feature type="compositionally biased region" description="Polar residues" evidence="2">
    <location>
        <begin position="692"/>
        <end position="713"/>
    </location>
</feature>
<dbReference type="PROSITE" id="PS50238">
    <property type="entry name" value="RHOGAP"/>
    <property type="match status" value="1"/>
</dbReference>
<dbReference type="SUPFAM" id="SSF103657">
    <property type="entry name" value="BAR/IMD domain-like"/>
    <property type="match status" value="1"/>
</dbReference>
<feature type="compositionally biased region" description="Low complexity" evidence="2">
    <location>
        <begin position="660"/>
        <end position="678"/>
    </location>
</feature>
<feature type="region of interest" description="Disordered" evidence="2">
    <location>
        <begin position="656"/>
        <end position="797"/>
    </location>
</feature>